<dbReference type="GO" id="GO:0006281">
    <property type="term" value="P:DNA repair"/>
    <property type="evidence" value="ECO:0007669"/>
    <property type="project" value="TreeGrafter"/>
</dbReference>
<dbReference type="EMBL" id="LYRP01000043">
    <property type="protein sequence ID" value="OAT75791.1"/>
    <property type="molecule type" value="Genomic_DNA"/>
</dbReference>
<dbReference type="Gene3D" id="3.40.50.300">
    <property type="entry name" value="P-loop containing nucleotide triphosphate hydrolases"/>
    <property type="match status" value="1"/>
</dbReference>
<comment type="function">
    <text evidence="6">Component of the SOS system and an inhibitor of cell division. Accumulation of SulA causes rapid cessation of cell division and the appearance of long, non-septate filaments. In the presence of GTP, binds a polymerization-competent form of FtsZ in a 1:1 ratio, thus inhibiting FtsZ polymerization and therefore preventing it from participating in the assembly of the Z ring. This mechanism prevents the premature segregation of damaged DNA to daughter cells during cell division.</text>
</comment>
<dbReference type="HAMAP" id="MF_01179">
    <property type="entry name" value="SulA"/>
    <property type="match status" value="1"/>
</dbReference>
<reference evidence="8" key="1">
    <citation type="submission" date="2016-05" db="EMBL/GenBank/DDBJ databases">
        <authorList>
            <person name="Behera P."/>
            <person name="Vaishampayan P."/>
            <person name="Singh N."/>
            <person name="Raina V."/>
            <person name="Suar M."/>
            <person name="Pattnaik A."/>
            <person name="Rastogi G."/>
        </authorList>
    </citation>
    <scope>NUCLEOTIDE SEQUENCE [LARGE SCALE GENOMIC DNA]</scope>
    <source>
        <strain evidence="8">MP23</strain>
    </source>
</reference>
<dbReference type="RefSeq" id="WP_064600034.1">
    <property type="nucleotide sequence ID" value="NZ_CP134782.1"/>
</dbReference>
<dbReference type="PANTHER" id="PTHR35369:SF4">
    <property type="entry name" value="CELL DIVISION INHIBITOR SULA"/>
    <property type="match status" value="1"/>
</dbReference>
<dbReference type="GO" id="GO:0051782">
    <property type="term" value="P:negative regulation of cell division"/>
    <property type="evidence" value="ECO:0007669"/>
    <property type="project" value="UniProtKB-UniRule"/>
</dbReference>
<evidence type="ECO:0000256" key="2">
    <source>
        <dbReference type="ARBA" id="ARBA00022763"/>
    </source>
</evidence>
<dbReference type="Proteomes" id="UP000078225">
    <property type="component" value="Unassembled WGS sequence"/>
</dbReference>
<comment type="similarity">
    <text evidence="6">Belongs to the SulA family.</text>
</comment>
<evidence type="ECO:0000313" key="7">
    <source>
        <dbReference type="EMBL" id="OAT75791.1"/>
    </source>
</evidence>
<dbReference type="Pfam" id="PF03846">
    <property type="entry name" value="SulA"/>
    <property type="match status" value="1"/>
</dbReference>
<dbReference type="GO" id="GO:0009432">
    <property type="term" value="P:SOS response"/>
    <property type="evidence" value="ECO:0007669"/>
    <property type="project" value="UniProtKB-UniRule"/>
</dbReference>
<dbReference type="InterPro" id="IPR027417">
    <property type="entry name" value="P-loop_NTPase"/>
</dbReference>
<dbReference type="AlphaFoldDB" id="A0A1B7L0J0"/>
<dbReference type="InterPro" id="IPR004596">
    <property type="entry name" value="Cell_div_suppressor_SulA"/>
</dbReference>
<evidence type="ECO:0000256" key="3">
    <source>
        <dbReference type="ARBA" id="ARBA00023210"/>
    </source>
</evidence>
<comment type="caution">
    <text evidence="7">The sequence shown here is derived from an EMBL/GenBank/DDBJ whole genome shotgun (WGS) entry which is preliminary data.</text>
</comment>
<feature type="region of interest" description="FtsZ binding" evidence="6">
    <location>
        <begin position="109"/>
        <end position="115"/>
    </location>
</feature>
<evidence type="ECO:0000256" key="5">
    <source>
        <dbReference type="ARBA" id="ARBA00023306"/>
    </source>
</evidence>
<evidence type="ECO:0000313" key="8">
    <source>
        <dbReference type="Proteomes" id="UP000078225"/>
    </source>
</evidence>
<dbReference type="OrthoDB" id="6464784at2"/>
<keyword evidence="3 6" id="KW-0717">Septation</keyword>
<protein>
    <recommendedName>
        <fullName evidence="6">Cell division inhibitor SulA</fullName>
    </recommendedName>
</protein>
<comment type="induction">
    <text evidence="6">By DNA damage, as part of the SOS response.</text>
</comment>
<name>A0A1B7L0J0_9ENTR</name>
<keyword evidence="1 6" id="KW-0132">Cell division</keyword>
<dbReference type="PANTHER" id="PTHR35369">
    <property type="entry name" value="BLR3025 PROTEIN-RELATED"/>
    <property type="match status" value="1"/>
</dbReference>
<keyword evidence="2 6" id="KW-0227">DNA damage</keyword>
<dbReference type="InterPro" id="IPR050356">
    <property type="entry name" value="SulA_CellDiv_inhibitor"/>
</dbReference>
<sequence>MNALAYQNRSITHHINEHYQAGLEEQPAIAQGIVSEMMFREDQPWMSQLILLPLLRQLSQQARWQLWITPGQKLNRQWLVSAGLPLSKVMHVQARHEQQPTTVSAMAKALNSGNYSVVIGWLPEELSDQERLLLQQSAEQGQAIGFIMRPVSQVNLSDRQNFGLKIQSNLYH</sequence>
<comment type="PTM">
    <text evidence="6">Is rapidly cleaved and degraded by the Lon protease once DNA damage is repaired.</text>
</comment>
<proteinExistence type="evidence at transcript level"/>
<comment type="subunit">
    <text evidence="6">Interacts with FtsZ.</text>
</comment>
<dbReference type="PIRSF" id="PIRSF003093">
    <property type="entry name" value="SulA"/>
    <property type="match status" value="1"/>
</dbReference>
<keyword evidence="5 6" id="KW-0131">Cell cycle</keyword>
<organism evidence="7 8">
    <name type="scientific">Mangrovibacter phragmitis</name>
    <dbReference type="NCBI Taxonomy" id="1691903"/>
    <lineage>
        <taxon>Bacteria</taxon>
        <taxon>Pseudomonadati</taxon>
        <taxon>Pseudomonadota</taxon>
        <taxon>Gammaproteobacteria</taxon>
        <taxon>Enterobacterales</taxon>
        <taxon>Enterobacteriaceae</taxon>
        <taxon>Mangrovibacter</taxon>
    </lineage>
</organism>
<evidence type="ECO:0000256" key="4">
    <source>
        <dbReference type="ARBA" id="ARBA00023236"/>
    </source>
</evidence>
<dbReference type="GO" id="GO:0000917">
    <property type="term" value="P:division septum assembly"/>
    <property type="evidence" value="ECO:0007669"/>
    <property type="project" value="UniProtKB-KW"/>
</dbReference>
<evidence type="ECO:0000256" key="6">
    <source>
        <dbReference type="HAMAP-Rule" id="MF_01179"/>
    </source>
</evidence>
<dbReference type="SUPFAM" id="SSF52540">
    <property type="entry name" value="P-loop containing nucleoside triphosphate hydrolases"/>
    <property type="match status" value="1"/>
</dbReference>
<dbReference type="NCBIfam" id="NF007892">
    <property type="entry name" value="PRK10595.1"/>
    <property type="match status" value="1"/>
</dbReference>
<comment type="caution">
    <text evidence="6">Lacks conserved residue(s) required for the propagation of feature annotation.</text>
</comment>
<evidence type="ECO:0000256" key="1">
    <source>
        <dbReference type="ARBA" id="ARBA00022618"/>
    </source>
</evidence>
<accession>A0A1B7L0J0</accession>
<dbReference type="InterPro" id="IPR047696">
    <property type="entry name" value="SulA_enterobact"/>
</dbReference>
<keyword evidence="4 6" id="KW-0742">SOS response</keyword>
<feature type="site" description="Essential for degradation by Lon protease" evidence="6">
    <location>
        <position position="172"/>
    </location>
</feature>
<dbReference type="NCBIfam" id="TIGR00623">
    <property type="entry name" value="SOS_SulA_coli"/>
    <property type="match status" value="1"/>
</dbReference>
<keyword evidence="8" id="KW-1185">Reference proteome</keyword>
<gene>
    <name evidence="6" type="primary">sulA</name>
    <name evidence="7" type="ORF">A9B99_13335</name>
</gene>
<dbReference type="STRING" id="1691903.A9B99_13335"/>